<dbReference type="Gene3D" id="3.30.40.10">
    <property type="entry name" value="Zinc/RING finger domain, C3HC4 (zinc finger)"/>
    <property type="match status" value="1"/>
</dbReference>
<dbReference type="PROSITE" id="PS50096">
    <property type="entry name" value="IQ"/>
    <property type="match status" value="1"/>
</dbReference>
<dbReference type="PROSITE" id="PS51194">
    <property type="entry name" value="HELICASE_CTER"/>
    <property type="match status" value="1"/>
</dbReference>
<evidence type="ECO:0000256" key="3">
    <source>
        <dbReference type="ARBA" id="ARBA00022801"/>
    </source>
</evidence>
<dbReference type="InterPro" id="IPR027417">
    <property type="entry name" value="P-loop_NTPase"/>
</dbReference>
<dbReference type="InterPro" id="IPR038718">
    <property type="entry name" value="SNF2-like_sf"/>
</dbReference>
<feature type="domain" description="Helicase ATP-binding" evidence="6">
    <location>
        <begin position="210"/>
        <end position="387"/>
    </location>
</feature>
<evidence type="ECO:0000313" key="9">
    <source>
        <dbReference type="Proteomes" id="UP001583177"/>
    </source>
</evidence>
<dbReference type="Pfam" id="PF00271">
    <property type="entry name" value="Helicase_C"/>
    <property type="match status" value="1"/>
</dbReference>
<dbReference type="Proteomes" id="UP001583177">
    <property type="component" value="Unassembled WGS sequence"/>
</dbReference>
<feature type="region of interest" description="Disordered" evidence="5">
    <location>
        <begin position="134"/>
        <end position="163"/>
    </location>
</feature>
<feature type="compositionally biased region" description="Acidic residues" evidence="5">
    <location>
        <begin position="675"/>
        <end position="701"/>
    </location>
</feature>
<organism evidence="8 9">
    <name type="scientific">Diaporthe australafricana</name>
    <dbReference type="NCBI Taxonomy" id="127596"/>
    <lineage>
        <taxon>Eukaryota</taxon>
        <taxon>Fungi</taxon>
        <taxon>Dikarya</taxon>
        <taxon>Ascomycota</taxon>
        <taxon>Pezizomycotina</taxon>
        <taxon>Sordariomycetes</taxon>
        <taxon>Sordariomycetidae</taxon>
        <taxon>Diaporthales</taxon>
        <taxon>Diaporthaceae</taxon>
        <taxon>Diaporthe</taxon>
    </lineage>
</organism>
<dbReference type="PANTHER" id="PTHR45626:SF16">
    <property type="entry name" value="ATP-DEPENDENT HELICASE ULS1"/>
    <property type="match status" value="1"/>
</dbReference>
<dbReference type="Gene3D" id="3.40.50.300">
    <property type="entry name" value="P-loop containing nucleotide triphosphate hydrolases"/>
    <property type="match status" value="1"/>
</dbReference>
<keyword evidence="4" id="KW-0067">ATP-binding</keyword>
<accession>A0ABR3XB49</accession>
<name>A0ABR3XB49_9PEZI</name>
<dbReference type="EMBL" id="JAWRVE010000026">
    <property type="protein sequence ID" value="KAL1873175.1"/>
    <property type="molecule type" value="Genomic_DNA"/>
</dbReference>
<dbReference type="InterPro" id="IPR050628">
    <property type="entry name" value="SNF2_RAD54_helicase_TF"/>
</dbReference>
<protein>
    <submittedName>
        <fullName evidence="8">Uncharacterized protein</fullName>
    </submittedName>
</protein>
<dbReference type="InterPro" id="IPR001650">
    <property type="entry name" value="Helicase_C-like"/>
</dbReference>
<keyword evidence="9" id="KW-1185">Reference proteome</keyword>
<feature type="region of interest" description="Disordered" evidence="5">
    <location>
        <begin position="643"/>
        <end position="777"/>
    </location>
</feature>
<proteinExistence type="inferred from homology"/>
<evidence type="ECO:0000256" key="5">
    <source>
        <dbReference type="SAM" id="MobiDB-lite"/>
    </source>
</evidence>
<dbReference type="PROSITE" id="PS51192">
    <property type="entry name" value="HELICASE_ATP_BIND_1"/>
    <property type="match status" value="1"/>
</dbReference>
<feature type="compositionally biased region" description="Basic and acidic residues" evidence="5">
    <location>
        <begin position="90"/>
        <end position="99"/>
    </location>
</feature>
<sequence>MERQKLGLQGRLAAFIRAVEHRFPGAPDKSQTIRSEVLNPITNGLKDPKDCLPIVQTCLRKAKELVQDFEDIATTFVGGTTNHSQQLPPSEDRLLDSRPDPNAASSALQLYSRHMVAEIQRAEIQRAEIQSSFPLPVAGPSAPSHASKNDADQSPDAQQLQDDGHRDDIQNLLVLSEVDIPPHLRKQTPTQMSCTLMEHQKIGLTWLIEQEMDPKKKGGLLADTMGLGKTVQALSLIIAHPSRDPKRKTTLIVAPLALLRQWEKEISTKVKPQYKLKTVVFHGPECKYQTASQLLEYDVVLCTYAKLQTEYKNKFELKKPENVKILASKAKFYRVILDEAHNIRNQPTYASKAAAEIASTYRLCMTGTPFMNRAEEIFALIRFLNISPYNKWERFSEDILSPLRKWDGDAKEHGMIKLQALFRSFTLRRTKESRLDGKPIIELPPRTDKPAFFEFNNEQRAFYEALELQQQLKFNKYLKDGAVMKNYIHIFVLLLRLRQACDHPFLLKNRGIPEGAKLDEKQMIRLACELPSDIVERLRRQKKFECLLCSDATVNPIIVYPCGHNICANCFTASVAVGEPELFDDDRMEDGDSPKEKSGVPCPGENCEHRITPTNIVCYSFLNDVPGFDSGADDNAMGEVHTIHDERDEDETAGSGNLGRFNMGSEGEIIYIGDSSDEEEDEEDFDSANDDDEGNEIEGEIDGYGQSSYFDEPGLPQVDGGAYDDLAREPANRTPKRKSRANKARAHSRKRSRKVTETSGGRKKGKDKAKSLSLADQRQAAQRSAIAMSRYKERLRKEWISSAKIDAIMEILEGIRPKEEKTLIFSLWPSFLDLVEIPIERARIKFTRYDGSMTPGAREAAVKSFMEDAGVRVMLVSLTAGNAGLNLTAASQVIVAEPFWNPYVEEQAIDRAHRFGQRRPVTVHRLLIQGTVEDRIVALQEHKKMLVDAALSEKGAKSISKLNVAELRSLFGLGPGS</sequence>
<dbReference type="InterPro" id="IPR014001">
    <property type="entry name" value="Helicase_ATP-bd"/>
</dbReference>
<dbReference type="Gene3D" id="3.40.50.10810">
    <property type="entry name" value="Tandem AAA-ATPase domain"/>
    <property type="match status" value="1"/>
</dbReference>
<feature type="compositionally biased region" description="Polar residues" evidence="5">
    <location>
        <begin position="77"/>
        <end position="88"/>
    </location>
</feature>
<evidence type="ECO:0000259" key="7">
    <source>
        <dbReference type="PROSITE" id="PS51194"/>
    </source>
</evidence>
<evidence type="ECO:0000259" key="6">
    <source>
        <dbReference type="PROSITE" id="PS51192"/>
    </source>
</evidence>
<keyword evidence="2" id="KW-0547">Nucleotide-binding</keyword>
<dbReference type="InterPro" id="IPR049730">
    <property type="entry name" value="SNF2/RAD54-like_C"/>
</dbReference>
<dbReference type="InterPro" id="IPR000330">
    <property type="entry name" value="SNF2_N"/>
</dbReference>
<evidence type="ECO:0000313" key="8">
    <source>
        <dbReference type="EMBL" id="KAL1873175.1"/>
    </source>
</evidence>
<keyword evidence="3" id="KW-0378">Hydrolase</keyword>
<dbReference type="SMART" id="SM00490">
    <property type="entry name" value="HELICc"/>
    <property type="match status" value="1"/>
</dbReference>
<dbReference type="CDD" id="cd18008">
    <property type="entry name" value="DEXDc_SHPRH-like"/>
    <property type="match status" value="1"/>
</dbReference>
<reference evidence="8 9" key="1">
    <citation type="journal article" date="2024" name="IMA Fungus">
        <title>IMA Genome - F19 : A genome assembly and annotation guide to empower mycologists, including annotated draft genome sequences of Ceratocystis pirilliformis, Diaporthe australafricana, Fusarium ophioides, Paecilomyces lecythidis, and Sporothrix stenoceras.</title>
        <authorList>
            <person name="Aylward J."/>
            <person name="Wilson A.M."/>
            <person name="Visagie C.M."/>
            <person name="Spraker J."/>
            <person name="Barnes I."/>
            <person name="Buitendag C."/>
            <person name="Ceriani C."/>
            <person name="Del Mar Angel L."/>
            <person name="du Plessis D."/>
            <person name="Fuchs T."/>
            <person name="Gasser K."/>
            <person name="Kramer D."/>
            <person name="Li W."/>
            <person name="Munsamy K."/>
            <person name="Piso A."/>
            <person name="Price J.L."/>
            <person name="Sonnekus B."/>
            <person name="Thomas C."/>
            <person name="van der Nest A."/>
            <person name="van Dijk A."/>
            <person name="van Heerden A."/>
            <person name="van Vuuren N."/>
            <person name="Yilmaz N."/>
            <person name="Duong T.A."/>
            <person name="van der Merwe N.A."/>
            <person name="Wingfield M.J."/>
            <person name="Wingfield B.D."/>
        </authorList>
    </citation>
    <scope>NUCLEOTIDE SEQUENCE [LARGE SCALE GENOMIC DNA]</scope>
    <source>
        <strain evidence="8 9">CMW 18300</strain>
    </source>
</reference>
<dbReference type="SUPFAM" id="SSF52540">
    <property type="entry name" value="P-loop containing nucleoside triphosphate hydrolases"/>
    <property type="match status" value="2"/>
</dbReference>
<dbReference type="PANTHER" id="PTHR45626">
    <property type="entry name" value="TRANSCRIPTION TERMINATION FACTOR 2-RELATED"/>
    <property type="match status" value="1"/>
</dbReference>
<feature type="region of interest" description="Disordered" evidence="5">
    <location>
        <begin position="77"/>
        <end position="103"/>
    </location>
</feature>
<dbReference type="SMART" id="SM00487">
    <property type="entry name" value="DEXDc"/>
    <property type="match status" value="1"/>
</dbReference>
<evidence type="ECO:0000256" key="2">
    <source>
        <dbReference type="ARBA" id="ARBA00022741"/>
    </source>
</evidence>
<dbReference type="InterPro" id="IPR013083">
    <property type="entry name" value="Znf_RING/FYVE/PHD"/>
</dbReference>
<dbReference type="SUPFAM" id="SSF57850">
    <property type="entry name" value="RING/U-box"/>
    <property type="match status" value="1"/>
</dbReference>
<evidence type="ECO:0000256" key="4">
    <source>
        <dbReference type="ARBA" id="ARBA00022840"/>
    </source>
</evidence>
<gene>
    <name evidence="8" type="ORF">Daus18300_003994</name>
</gene>
<feature type="domain" description="Helicase C-terminal" evidence="7">
    <location>
        <begin position="804"/>
        <end position="968"/>
    </location>
</feature>
<dbReference type="CDD" id="cd18793">
    <property type="entry name" value="SF2_C_SNF"/>
    <property type="match status" value="1"/>
</dbReference>
<comment type="caution">
    <text evidence="8">The sequence shown here is derived from an EMBL/GenBank/DDBJ whole genome shotgun (WGS) entry which is preliminary data.</text>
</comment>
<comment type="similarity">
    <text evidence="1">Belongs to the SNF2/RAD54 helicase family.</text>
</comment>
<dbReference type="Pfam" id="PF00176">
    <property type="entry name" value="SNF2-rel_dom"/>
    <property type="match status" value="1"/>
</dbReference>
<evidence type="ECO:0000256" key="1">
    <source>
        <dbReference type="ARBA" id="ARBA00007025"/>
    </source>
</evidence>
<feature type="compositionally biased region" description="Basic residues" evidence="5">
    <location>
        <begin position="734"/>
        <end position="753"/>
    </location>
</feature>